<proteinExistence type="predicted"/>
<evidence type="ECO:0000313" key="2">
    <source>
        <dbReference type="Proteomes" id="UP001146019"/>
    </source>
</evidence>
<dbReference type="Proteomes" id="UP001146019">
    <property type="component" value="Unassembled WGS sequence"/>
</dbReference>
<dbReference type="RefSeq" id="WP_266129987.1">
    <property type="nucleotide sequence ID" value="NZ_JAPKMY010000003.1"/>
</dbReference>
<comment type="caution">
    <text evidence="1">The sequence shown here is derived from an EMBL/GenBank/DDBJ whole genome shotgun (WGS) entry which is preliminary data.</text>
</comment>
<keyword evidence="2" id="KW-1185">Reference proteome</keyword>
<reference evidence="1" key="1">
    <citation type="submission" date="2022-11" db="EMBL/GenBank/DDBJ databases">
        <title>Biodiversity and phylogenetic relationships of bacteria.</title>
        <authorList>
            <person name="Machado R.A.R."/>
            <person name="Bhat A."/>
            <person name="Loulou A."/>
            <person name="Kallel S."/>
        </authorList>
    </citation>
    <scope>NUCLEOTIDE SEQUENCE</scope>
    <source>
        <strain evidence="1">A-IN1</strain>
    </source>
</reference>
<organism evidence="1 2">
    <name type="scientific">Acinetobacter nematophilus</name>
    <dbReference type="NCBI Taxonomy" id="2994642"/>
    <lineage>
        <taxon>Bacteria</taxon>
        <taxon>Pseudomonadati</taxon>
        <taxon>Pseudomonadota</taxon>
        <taxon>Gammaproteobacteria</taxon>
        <taxon>Moraxellales</taxon>
        <taxon>Moraxellaceae</taxon>
        <taxon>Acinetobacter</taxon>
    </lineage>
</organism>
<accession>A0A9X3IGG5</accession>
<sequence>MKLLYVWIILLTGCSSQNIEYQTTNINFGKFKYSQSMYSGEKTYQGFITSSSSLKEISEKNACPVSKLSCVENQLTVKGGLDIGSEEVNGQLYKYTAHVEICKNGDCSVDIKKEKIDTECRIELSKNYSNNIYQSNQSKLTNANFE</sequence>
<dbReference type="AlphaFoldDB" id="A0A9X3IGG5"/>
<protein>
    <submittedName>
        <fullName evidence="1">Uncharacterized protein</fullName>
    </submittedName>
</protein>
<name>A0A9X3IGG5_9GAMM</name>
<evidence type="ECO:0000313" key="1">
    <source>
        <dbReference type="EMBL" id="MCX5467677.1"/>
    </source>
</evidence>
<dbReference type="EMBL" id="JAPKMY010000003">
    <property type="protein sequence ID" value="MCX5467677.1"/>
    <property type="molecule type" value="Genomic_DNA"/>
</dbReference>
<gene>
    <name evidence="1" type="ORF">OSH00_07945</name>
</gene>